<reference evidence="2 3" key="1">
    <citation type="submission" date="2015-04" db="EMBL/GenBank/DDBJ databases">
        <authorList>
            <person name="Heijne W.H."/>
            <person name="Fedorova N.D."/>
            <person name="Nierman W.C."/>
            <person name="Vollebregt A.W."/>
            <person name="Zhao Z."/>
            <person name="Wu L."/>
            <person name="Kumar M."/>
            <person name="Stam H."/>
            <person name="van den Berg M.A."/>
            <person name="Pel H.J."/>
        </authorList>
    </citation>
    <scope>NUCLEOTIDE SEQUENCE [LARGE SCALE GENOMIC DNA]</scope>
    <source>
        <strain evidence="2 3">CBS 393.64</strain>
    </source>
</reference>
<dbReference type="GeneID" id="25316844"/>
<organism evidence="2 3">
    <name type="scientific">Rasamsonia emersonii (strain ATCC 16479 / CBS 393.64 / IMI 116815)</name>
    <dbReference type="NCBI Taxonomy" id="1408163"/>
    <lineage>
        <taxon>Eukaryota</taxon>
        <taxon>Fungi</taxon>
        <taxon>Dikarya</taxon>
        <taxon>Ascomycota</taxon>
        <taxon>Pezizomycotina</taxon>
        <taxon>Eurotiomycetes</taxon>
        <taxon>Eurotiomycetidae</taxon>
        <taxon>Eurotiales</taxon>
        <taxon>Trichocomaceae</taxon>
        <taxon>Rasamsonia</taxon>
    </lineage>
</organism>
<keyword evidence="3" id="KW-1185">Reference proteome</keyword>
<feature type="compositionally biased region" description="Polar residues" evidence="1">
    <location>
        <begin position="813"/>
        <end position="827"/>
    </location>
</feature>
<gene>
    <name evidence="2" type="ORF">T310_4496</name>
</gene>
<feature type="compositionally biased region" description="Basic and acidic residues" evidence="1">
    <location>
        <begin position="602"/>
        <end position="611"/>
    </location>
</feature>
<feature type="compositionally biased region" description="Polar residues" evidence="1">
    <location>
        <begin position="1"/>
        <end position="12"/>
    </location>
</feature>
<feature type="region of interest" description="Disordered" evidence="1">
    <location>
        <begin position="1"/>
        <end position="123"/>
    </location>
</feature>
<dbReference type="EMBL" id="LASV01000183">
    <property type="protein sequence ID" value="KKA21461.1"/>
    <property type="molecule type" value="Genomic_DNA"/>
</dbReference>
<feature type="compositionally biased region" description="Polar residues" evidence="1">
    <location>
        <begin position="23"/>
        <end position="36"/>
    </location>
</feature>
<evidence type="ECO:0000313" key="2">
    <source>
        <dbReference type="EMBL" id="KKA21461.1"/>
    </source>
</evidence>
<dbReference type="RefSeq" id="XP_013328073.1">
    <property type="nucleotide sequence ID" value="XM_013472619.1"/>
</dbReference>
<feature type="compositionally biased region" description="Polar residues" evidence="1">
    <location>
        <begin position="104"/>
        <end position="123"/>
    </location>
</feature>
<feature type="region of interest" description="Disordered" evidence="1">
    <location>
        <begin position="139"/>
        <end position="166"/>
    </location>
</feature>
<comment type="caution">
    <text evidence="2">The sequence shown here is derived from an EMBL/GenBank/DDBJ whole genome shotgun (WGS) entry which is preliminary data.</text>
</comment>
<feature type="region of interest" description="Disordered" evidence="1">
    <location>
        <begin position="577"/>
        <end position="611"/>
    </location>
</feature>
<dbReference type="AlphaFoldDB" id="A0A0F4YUC7"/>
<evidence type="ECO:0000256" key="1">
    <source>
        <dbReference type="SAM" id="MobiDB-lite"/>
    </source>
</evidence>
<sequence>MRSTQPRTENSPPNVPEDKLQYPSRQPRNAPRSTLAQADAGFAQFLKEHTSPKHHRVTAGGRIVPMNPDTPVPEFKPPAKKTKNDDPKKVAAPAASGKGRKRNTASGTSTHSFSEGSNINCTSAEVPPVTQTISGTAALFNGVDGSGSQQPPAPQHSTQHPVPTLASPFYQSQPLSFASTTYPFFQLNQAGQEYIPLPTNLTVPHQTSTDTLAWLPSMAQPFVAHRQIAQSPPPPFNPSLVGIGPPFPAAANRGGFITKGGTTDSPFTTSSPYPFAANPGSFAPYMAIPLASYPLPLSGYISDPATQRSLQDVTKEHENLTSQLANLDRYMAIHTFEMDPNTKKSLVEQRKGLVRDLDAARRYKEHLESSLKQPGTAVPDAEAASNLRVQPNFLQSYPGDAANNFGMAAAAWVPPMMANNTQLGWTPNPLGDFQMSSVPFGLEAFNNKAPLQFPTLGSLPSIPGSGAWGEYQPNVNISYGDQMEKQDCPATMDQVGDKQDMASCSNPQASQGTDARAQNDGWTSSTRSAPSEISRIYCKIEEAAKRGESFEGLLKELAKITEQFISQRHTRCCSSANGERLRLSSKPSKKDSVGVGPSQCSADEHKNEERDPSIEIIVTRADDATKTRSCRTGTGIRTCESVRCHMSDEEEDGCSCCSDVSAADSWATTEERDEPGIEENGKEKEAIVAKEIENTKNGNAVTNIDNTAEWIRRVNEMAPTRHKHSQSSRPNNLSELSINKEPSGEIRRTKSMVFTPWKSKEDQEVPAVKGCSPVISRVNAHGFLPSFDGAGDMPSSGGPNHSSFTFPGLRSSEGPQTMSRNPGQQSRPWYVKEPREKPNPVEIRRFFRQLAEEEREMIHKYRIQDHGEA</sequence>
<proteinExistence type="predicted"/>
<feature type="region of interest" description="Disordered" evidence="1">
    <location>
        <begin position="492"/>
        <end position="528"/>
    </location>
</feature>
<dbReference type="OrthoDB" id="5401902at2759"/>
<evidence type="ECO:0000313" key="3">
    <source>
        <dbReference type="Proteomes" id="UP000053958"/>
    </source>
</evidence>
<dbReference type="STRING" id="1408163.A0A0F4YUC7"/>
<feature type="region of interest" description="Disordered" evidence="1">
    <location>
        <begin position="718"/>
        <end position="750"/>
    </location>
</feature>
<protein>
    <submittedName>
        <fullName evidence="2">Uncharacterized protein</fullName>
    </submittedName>
</protein>
<feature type="compositionally biased region" description="Polar residues" evidence="1">
    <location>
        <begin position="146"/>
        <end position="161"/>
    </location>
</feature>
<feature type="compositionally biased region" description="Polar residues" evidence="1">
    <location>
        <begin position="502"/>
        <end position="513"/>
    </location>
</feature>
<accession>A0A0F4YUC7</accession>
<feature type="region of interest" description="Disordered" evidence="1">
    <location>
        <begin position="790"/>
        <end position="835"/>
    </location>
</feature>
<feature type="compositionally biased region" description="Polar residues" evidence="1">
    <location>
        <begin position="727"/>
        <end position="737"/>
    </location>
</feature>
<name>A0A0F4YUC7_RASE3</name>
<dbReference type="Proteomes" id="UP000053958">
    <property type="component" value="Unassembled WGS sequence"/>
</dbReference>